<name>A0ABS6C6N1_9CLOT</name>
<dbReference type="Proteomes" id="UP000740830">
    <property type="component" value="Unassembled WGS sequence"/>
</dbReference>
<reference evidence="2 3" key="1">
    <citation type="submission" date="2021-06" db="EMBL/GenBank/DDBJ databases">
        <title>Clostridia strains as spoilage organisms.</title>
        <authorList>
            <person name="Wambui J."/>
            <person name="Stephan R."/>
            <person name="Stevens M.J.A."/>
        </authorList>
    </citation>
    <scope>NUCLEOTIDE SEQUENCE [LARGE SCALE GENOMIC DNA]</scope>
    <source>
        <strain evidence="2 3">CM013</strain>
    </source>
</reference>
<evidence type="ECO:0000313" key="2">
    <source>
        <dbReference type="EMBL" id="MBU3221047.1"/>
    </source>
</evidence>
<evidence type="ECO:0000313" key="3">
    <source>
        <dbReference type="Proteomes" id="UP000740830"/>
    </source>
</evidence>
<proteinExistence type="predicted"/>
<dbReference type="EMBL" id="JAHLDG010000030">
    <property type="protein sequence ID" value="MBU3221047.1"/>
    <property type="molecule type" value="Genomic_DNA"/>
</dbReference>
<keyword evidence="3" id="KW-1185">Reference proteome</keyword>
<keyword evidence="1" id="KW-0472">Membrane</keyword>
<keyword evidence="1" id="KW-1133">Transmembrane helix</keyword>
<feature type="transmembrane region" description="Helical" evidence="1">
    <location>
        <begin position="64"/>
        <end position="88"/>
    </location>
</feature>
<keyword evidence="1" id="KW-0812">Transmembrane</keyword>
<accession>A0ABS6C6N1</accession>
<comment type="caution">
    <text evidence="2">The sequence shown here is derived from an EMBL/GenBank/DDBJ whole genome shotgun (WGS) entry which is preliminary data.</text>
</comment>
<protein>
    <submittedName>
        <fullName evidence="2">Uncharacterized protein</fullName>
    </submittedName>
</protein>
<sequence length="110" mass="12054">MVGGAFSAVSGDSFILPKIYDLVGGAFSAVSGDSLFLPKIYDLVGGAFSAVSGDSLFLPKIYDLVGGALVLALILNFQTLFIILIFYYSILYLKSYHIIICIFPYYRQEF</sequence>
<dbReference type="RefSeq" id="WP_216132859.1">
    <property type="nucleotide sequence ID" value="NZ_JAHLDG010000030.1"/>
</dbReference>
<gene>
    <name evidence="2" type="ORF">KPL27_13335</name>
</gene>
<evidence type="ECO:0000256" key="1">
    <source>
        <dbReference type="SAM" id="Phobius"/>
    </source>
</evidence>
<organism evidence="2 3">
    <name type="scientific">Clostridium algidicarnis</name>
    <dbReference type="NCBI Taxonomy" id="37659"/>
    <lineage>
        <taxon>Bacteria</taxon>
        <taxon>Bacillati</taxon>
        <taxon>Bacillota</taxon>
        <taxon>Clostridia</taxon>
        <taxon>Eubacteriales</taxon>
        <taxon>Clostridiaceae</taxon>
        <taxon>Clostridium</taxon>
    </lineage>
</organism>